<dbReference type="Proteomes" id="UP001217089">
    <property type="component" value="Unassembled WGS sequence"/>
</dbReference>
<organism evidence="1 2">
    <name type="scientific">Tegillarca granosa</name>
    <name type="common">Malaysian cockle</name>
    <name type="synonym">Anadara granosa</name>
    <dbReference type="NCBI Taxonomy" id="220873"/>
    <lineage>
        <taxon>Eukaryota</taxon>
        <taxon>Metazoa</taxon>
        <taxon>Spiralia</taxon>
        <taxon>Lophotrochozoa</taxon>
        <taxon>Mollusca</taxon>
        <taxon>Bivalvia</taxon>
        <taxon>Autobranchia</taxon>
        <taxon>Pteriomorphia</taxon>
        <taxon>Arcoida</taxon>
        <taxon>Arcoidea</taxon>
        <taxon>Arcidae</taxon>
        <taxon>Tegillarca</taxon>
    </lineage>
</organism>
<accession>A0ABQ9ESR1</accession>
<gene>
    <name evidence="1" type="ORF">KUTeg_017185</name>
</gene>
<protein>
    <submittedName>
        <fullName evidence="1">Uncharacterized protein</fullName>
    </submittedName>
</protein>
<evidence type="ECO:0000313" key="1">
    <source>
        <dbReference type="EMBL" id="KAJ8306640.1"/>
    </source>
</evidence>
<proteinExistence type="predicted"/>
<reference evidence="1 2" key="1">
    <citation type="submission" date="2022-12" db="EMBL/GenBank/DDBJ databases">
        <title>Chromosome-level genome of Tegillarca granosa.</title>
        <authorList>
            <person name="Kim J."/>
        </authorList>
    </citation>
    <scope>NUCLEOTIDE SEQUENCE [LARGE SCALE GENOMIC DNA]</scope>
    <source>
        <strain evidence="1">Teg-2019</strain>
        <tissue evidence="1">Adductor muscle</tissue>
    </source>
</reference>
<name>A0ABQ9ESR1_TEGGR</name>
<dbReference type="EMBL" id="JARBDR010000813">
    <property type="protein sequence ID" value="KAJ8306640.1"/>
    <property type="molecule type" value="Genomic_DNA"/>
</dbReference>
<sequence length="126" mass="14647">IVYALKCWHCIADDCDRDPDGNYKAVQTDCLSGQYCQKVYFEMYSTTDHVKYFSTVRGCAWDCEYQNDFDNCTADLYSSRGCIRKLCCADADLCNSSSPVTKKKLHLWLNLTCILTIYLSKYFIYR</sequence>
<feature type="non-terminal residue" evidence="1">
    <location>
        <position position="1"/>
    </location>
</feature>
<evidence type="ECO:0000313" key="2">
    <source>
        <dbReference type="Proteomes" id="UP001217089"/>
    </source>
</evidence>
<comment type="caution">
    <text evidence="1">The sequence shown here is derived from an EMBL/GenBank/DDBJ whole genome shotgun (WGS) entry which is preliminary data.</text>
</comment>
<keyword evidence="2" id="KW-1185">Reference proteome</keyword>